<evidence type="ECO:0000313" key="2">
    <source>
        <dbReference type="EMBL" id="PFH52962.1"/>
    </source>
</evidence>
<evidence type="ECO:0000256" key="1">
    <source>
        <dbReference type="SAM" id="MobiDB-lite"/>
    </source>
</evidence>
<dbReference type="EMBL" id="KZ301976">
    <property type="protein sequence ID" value="PFH52962.1"/>
    <property type="molecule type" value="Genomic_DNA"/>
</dbReference>
<dbReference type="AlphaFoldDB" id="A0A2A9NYP8"/>
<evidence type="ECO:0000313" key="3">
    <source>
        <dbReference type="Proteomes" id="UP000242287"/>
    </source>
</evidence>
<name>A0A2A9NYP8_9AGAR</name>
<dbReference type="OrthoDB" id="2349883at2759"/>
<proteinExistence type="predicted"/>
<protein>
    <submittedName>
        <fullName evidence="2">Uncharacterized protein</fullName>
    </submittedName>
</protein>
<gene>
    <name evidence="2" type="ORF">AMATHDRAFT_45869</name>
</gene>
<sequence>MELIYSIAFPFQLSPEDAILHIAPFASPFFMFNKFLGSLGARYLPGFGFEPLRPTRITPVYFPAWIIDAEVQASVSYGDTQPSLSTRSHFRVLSTVSFWYEQLQQYQLVPFTPELETQYDSKVLCIPYSISPFSILEIAKNWPHGDANVQDGFRISPTSIKPNLVAAYPILIPLYLAQYEFETSRLPRKLVLTLFMEGFSEKGRILSERWGPDIASELEELLPIVSPPVAKISSTMVNISRALLDEYPAPVIRGMKTDFSRILKIATPEGVDFHTPLQEWLDQSLTSGPDVVKLLADLSEGSPALNNEDERVRDILDVGGRSDVHMWLSEGAKLAAAETLVNVMKSSKLAQRVHVVGLPKSTPAGEVMKTALQSVEKSVKEMAKKKQDTIPSWWKEWEKRTNPGPQPLDSKRSKPTKSQPQDS</sequence>
<organism evidence="2 3">
    <name type="scientific">Amanita thiersii Skay4041</name>
    <dbReference type="NCBI Taxonomy" id="703135"/>
    <lineage>
        <taxon>Eukaryota</taxon>
        <taxon>Fungi</taxon>
        <taxon>Dikarya</taxon>
        <taxon>Basidiomycota</taxon>
        <taxon>Agaricomycotina</taxon>
        <taxon>Agaricomycetes</taxon>
        <taxon>Agaricomycetidae</taxon>
        <taxon>Agaricales</taxon>
        <taxon>Pluteineae</taxon>
        <taxon>Amanitaceae</taxon>
        <taxon>Amanita</taxon>
    </lineage>
</organism>
<dbReference type="Proteomes" id="UP000242287">
    <property type="component" value="Unassembled WGS sequence"/>
</dbReference>
<reference evidence="2 3" key="1">
    <citation type="submission" date="2014-02" db="EMBL/GenBank/DDBJ databases">
        <title>Transposable element dynamics among asymbiotic and ectomycorrhizal Amanita fungi.</title>
        <authorList>
            <consortium name="DOE Joint Genome Institute"/>
            <person name="Hess J."/>
            <person name="Skrede I."/>
            <person name="Wolfe B."/>
            <person name="LaButti K."/>
            <person name="Ohm R.A."/>
            <person name="Grigoriev I.V."/>
            <person name="Pringle A."/>
        </authorList>
    </citation>
    <scope>NUCLEOTIDE SEQUENCE [LARGE SCALE GENOMIC DNA]</scope>
    <source>
        <strain evidence="2 3">SKay4041</strain>
    </source>
</reference>
<feature type="region of interest" description="Disordered" evidence="1">
    <location>
        <begin position="382"/>
        <end position="423"/>
    </location>
</feature>
<accession>A0A2A9NYP8</accession>
<keyword evidence="3" id="KW-1185">Reference proteome</keyword>